<organism evidence="1 2">
    <name type="scientific">Musa acuminata subsp. malaccensis</name>
    <name type="common">Wild banana</name>
    <name type="synonym">Musa malaccensis</name>
    <dbReference type="NCBI Taxonomy" id="214687"/>
    <lineage>
        <taxon>Eukaryota</taxon>
        <taxon>Viridiplantae</taxon>
        <taxon>Streptophyta</taxon>
        <taxon>Embryophyta</taxon>
        <taxon>Tracheophyta</taxon>
        <taxon>Spermatophyta</taxon>
        <taxon>Magnoliopsida</taxon>
        <taxon>Liliopsida</taxon>
        <taxon>Zingiberales</taxon>
        <taxon>Musaceae</taxon>
        <taxon>Musa</taxon>
    </lineage>
</organism>
<dbReference type="Proteomes" id="UP000012960">
    <property type="component" value="Unplaced"/>
</dbReference>
<evidence type="ECO:0000313" key="2">
    <source>
        <dbReference type="Proteomes" id="UP000012960"/>
    </source>
</evidence>
<protein>
    <submittedName>
        <fullName evidence="1">Uncharacterized protein</fullName>
    </submittedName>
</protein>
<dbReference type="EnsemblPlants" id="Ma02_t07770.1">
    <property type="protein sequence ID" value="Ma02_p07770.1"/>
    <property type="gene ID" value="Ma02_g07770"/>
</dbReference>
<evidence type="ECO:0000313" key="1">
    <source>
        <dbReference type="EnsemblPlants" id="Ma02_p07770.1"/>
    </source>
</evidence>
<sequence>MRGPLISARVDTEPSEEACQGLIASKPAF</sequence>
<keyword evidence="2" id="KW-1185">Reference proteome</keyword>
<dbReference type="AlphaFoldDB" id="A0A804I0D3"/>
<accession>A0A804I0D3</accession>
<proteinExistence type="predicted"/>
<name>A0A804I0D3_MUSAM</name>
<reference evidence="1" key="1">
    <citation type="submission" date="2021-05" db="UniProtKB">
        <authorList>
            <consortium name="EnsemblPlants"/>
        </authorList>
    </citation>
    <scope>IDENTIFICATION</scope>
    <source>
        <strain evidence="1">subsp. malaccensis</strain>
    </source>
</reference>
<dbReference type="Gramene" id="Ma02_t07770.1">
    <property type="protein sequence ID" value="Ma02_p07770.1"/>
    <property type="gene ID" value="Ma02_g07770"/>
</dbReference>
<dbReference type="InParanoid" id="A0A804I0D3"/>